<dbReference type="KEGG" id="acaf:CA12_16730"/>
<keyword evidence="2" id="KW-1185">Reference proteome</keyword>
<proteinExistence type="predicted"/>
<dbReference type="AlphaFoldDB" id="A0A517P878"/>
<evidence type="ECO:0000313" key="2">
    <source>
        <dbReference type="Proteomes" id="UP000318741"/>
    </source>
</evidence>
<sequence>MINSQGIPSTPAEGTTAGDADSAALIEREMTTTLLKSDLSDIGASFADAALDELPLPVFSALRKLYKGAKTVAQYFFCKKLLRLLAEIADVPPEVRSRRLEEALPSQDDKEKFGEHITLVLERLNDVGKATLMGRAAHAFLSGKINLEQLRSINFAIEAVNPRLLPVLERMVDSGHWTSESDMQSLNACGLLSLVLDLDMDQMDALDLNSSVSSSTPFVKSVRVTYQINEFTILFRNVCLPK</sequence>
<gene>
    <name evidence="1" type="ORF">CA12_16730</name>
</gene>
<organism evidence="1 2">
    <name type="scientific">Alienimonas californiensis</name>
    <dbReference type="NCBI Taxonomy" id="2527989"/>
    <lineage>
        <taxon>Bacteria</taxon>
        <taxon>Pseudomonadati</taxon>
        <taxon>Planctomycetota</taxon>
        <taxon>Planctomycetia</taxon>
        <taxon>Planctomycetales</taxon>
        <taxon>Planctomycetaceae</taxon>
        <taxon>Alienimonas</taxon>
    </lineage>
</organism>
<protein>
    <submittedName>
        <fullName evidence="1">Uncharacterized protein</fullName>
    </submittedName>
</protein>
<reference evidence="1 2" key="1">
    <citation type="submission" date="2019-02" db="EMBL/GenBank/DDBJ databases">
        <title>Deep-cultivation of Planctomycetes and their phenomic and genomic characterization uncovers novel biology.</title>
        <authorList>
            <person name="Wiegand S."/>
            <person name="Jogler M."/>
            <person name="Boedeker C."/>
            <person name="Pinto D."/>
            <person name="Vollmers J."/>
            <person name="Rivas-Marin E."/>
            <person name="Kohn T."/>
            <person name="Peeters S.H."/>
            <person name="Heuer A."/>
            <person name="Rast P."/>
            <person name="Oberbeckmann S."/>
            <person name="Bunk B."/>
            <person name="Jeske O."/>
            <person name="Meyerdierks A."/>
            <person name="Storesund J.E."/>
            <person name="Kallscheuer N."/>
            <person name="Luecker S."/>
            <person name="Lage O.M."/>
            <person name="Pohl T."/>
            <person name="Merkel B.J."/>
            <person name="Hornburger P."/>
            <person name="Mueller R.-W."/>
            <person name="Bruemmer F."/>
            <person name="Labrenz M."/>
            <person name="Spormann A.M."/>
            <person name="Op den Camp H."/>
            <person name="Overmann J."/>
            <person name="Amann R."/>
            <person name="Jetten M.S.M."/>
            <person name="Mascher T."/>
            <person name="Medema M.H."/>
            <person name="Devos D.P."/>
            <person name="Kaster A.-K."/>
            <person name="Ovreas L."/>
            <person name="Rohde M."/>
            <person name="Galperin M.Y."/>
            <person name="Jogler C."/>
        </authorList>
    </citation>
    <scope>NUCLEOTIDE SEQUENCE [LARGE SCALE GENOMIC DNA]</scope>
    <source>
        <strain evidence="1 2">CA12</strain>
    </source>
</reference>
<evidence type="ECO:0000313" key="1">
    <source>
        <dbReference type="EMBL" id="QDT15588.1"/>
    </source>
</evidence>
<dbReference type="EMBL" id="CP036265">
    <property type="protein sequence ID" value="QDT15588.1"/>
    <property type="molecule type" value="Genomic_DNA"/>
</dbReference>
<accession>A0A517P878</accession>
<dbReference type="RefSeq" id="WP_145358501.1">
    <property type="nucleotide sequence ID" value="NZ_CP036265.1"/>
</dbReference>
<name>A0A517P878_9PLAN</name>
<dbReference type="Proteomes" id="UP000318741">
    <property type="component" value="Chromosome"/>
</dbReference>